<feature type="signal peptide" evidence="1">
    <location>
        <begin position="1"/>
        <end position="28"/>
    </location>
</feature>
<name>A0A1Z4JDW3_LEPBY</name>
<gene>
    <name evidence="3" type="ORF">NIES2135_17690</name>
</gene>
<evidence type="ECO:0000313" key="4">
    <source>
        <dbReference type="Proteomes" id="UP000217895"/>
    </source>
</evidence>
<evidence type="ECO:0000259" key="2">
    <source>
        <dbReference type="Pfam" id="PF07589"/>
    </source>
</evidence>
<keyword evidence="4" id="KW-1185">Reference proteome</keyword>
<dbReference type="Proteomes" id="UP000217895">
    <property type="component" value="Chromosome"/>
</dbReference>
<feature type="domain" description="Ice-binding protein C-terminal" evidence="2">
    <location>
        <begin position="235"/>
        <end position="257"/>
    </location>
</feature>
<dbReference type="EMBL" id="AP018203">
    <property type="protein sequence ID" value="BAY54949.1"/>
    <property type="molecule type" value="Genomic_DNA"/>
</dbReference>
<sequence length="262" mass="26544">MNKQVSLSLFAGVLATGAIVAFQPSANAASFSFSASDAVNAGCVGQTNCNVNGFFSVGASTTRNAFDPVLTQKTVGGVLGIGIDSSKDANGNPAGETVNNQSLGEIDIDETLSVGFKSAGVLKALDLSFLYRPGVYNDGVFEVALVQADGGIGSGTLRVTSANSAVWSLGGTVTNLALSSKDAGGSYRITNPFGDIKITGFSLKALAQTAPNSTTTPAGAKNSDFTLSRVEVTKVPEPTTVIGLGLVGLLAASRRRKAAKAN</sequence>
<organism evidence="3 4">
    <name type="scientific">Leptolyngbya boryana NIES-2135</name>
    <dbReference type="NCBI Taxonomy" id="1973484"/>
    <lineage>
        <taxon>Bacteria</taxon>
        <taxon>Bacillati</taxon>
        <taxon>Cyanobacteriota</taxon>
        <taxon>Cyanophyceae</taxon>
        <taxon>Leptolyngbyales</taxon>
        <taxon>Leptolyngbyaceae</taxon>
        <taxon>Leptolyngbya group</taxon>
        <taxon>Leptolyngbya</taxon>
    </lineage>
</organism>
<accession>A0A1Z4JDW3</accession>
<dbReference type="Pfam" id="PF07589">
    <property type="entry name" value="PEP-CTERM"/>
    <property type="match status" value="1"/>
</dbReference>
<protein>
    <recommendedName>
        <fullName evidence="2">Ice-binding protein C-terminal domain-containing protein</fullName>
    </recommendedName>
</protein>
<reference evidence="3 4" key="1">
    <citation type="submission" date="2017-06" db="EMBL/GenBank/DDBJ databases">
        <title>Genome sequencing of cyanobaciteial culture collection at National Institute for Environmental Studies (NIES).</title>
        <authorList>
            <person name="Hirose Y."/>
            <person name="Shimura Y."/>
            <person name="Fujisawa T."/>
            <person name="Nakamura Y."/>
            <person name="Kawachi M."/>
        </authorList>
    </citation>
    <scope>NUCLEOTIDE SEQUENCE [LARGE SCALE GENOMIC DNA]</scope>
    <source>
        <strain evidence="3 4">NIES-2135</strain>
    </source>
</reference>
<evidence type="ECO:0000313" key="3">
    <source>
        <dbReference type="EMBL" id="BAY54949.1"/>
    </source>
</evidence>
<feature type="chain" id="PRO_5011116337" description="Ice-binding protein C-terminal domain-containing protein" evidence="1">
    <location>
        <begin position="29"/>
        <end position="262"/>
    </location>
</feature>
<proteinExistence type="predicted"/>
<dbReference type="NCBIfam" id="TIGR02595">
    <property type="entry name" value="PEP_CTERM"/>
    <property type="match status" value="1"/>
</dbReference>
<keyword evidence="1" id="KW-0732">Signal</keyword>
<dbReference type="InterPro" id="IPR013424">
    <property type="entry name" value="Ice-binding_C"/>
</dbReference>
<dbReference type="AlphaFoldDB" id="A0A1Z4JDW3"/>
<evidence type="ECO:0000256" key="1">
    <source>
        <dbReference type="SAM" id="SignalP"/>
    </source>
</evidence>